<comment type="similarity">
    <text evidence="1">Belongs to the sigma-70 factor family. ECF subfamily.</text>
</comment>
<reference evidence="7 8" key="1">
    <citation type="submission" date="2018-07" db="EMBL/GenBank/DDBJ databases">
        <title>Dyadobacter roseus sp. nov., isolated from rose rhizosphere soil.</title>
        <authorList>
            <person name="Chen L."/>
        </authorList>
    </citation>
    <scope>NUCLEOTIDE SEQUENCE [LARGE SCALE GENOMIC DNA]</scope>
    <source>
        <strain evidence="7 8">RS19</strain>
    </source>
</reference>
<dbReference type="Proteomes" id="UP000256373">
    <property type="component" value="Unassembled WGS sequence"/>
</dbReference>
<feature type="domain" description="RNA polymerase sigma-70 region 2" evidence="5">
    <location>
        <begin position="29"/>
        <end position="84"/>
    </location>
</feature>
<dbReference type="PANTHER" id="PTHR43133">
    <property type="entry name" value="RNA POLYMERASE ECF-TYPE SIGMA FACTO"/>
    <property type="match status" value="1"/>
</dbReference>
<dbReference type="GO" id="GO:0003677">
    <property type="term" value="F:DNA binding"/>
    <property type="evidence" value="ECO:0007669"/>
    <property type="project" value="InterPro"/>
</dbReference>
<dbReference type="Gene3D" id="1.10.1740.10">
    <property type="match status" value="1"/>
</dbReference>
<keyword evidence="4" id="KW-0804">Transcription</keyword>
<dbReference type="InterPro" id="IPR014327">
    <property type="entry name" value="RNA_pol_sigma70_bacteroid"/>
</dbReference>
<dbReference type="NCBIfam" id="TIGR02937">
    <property type="entry name" value="sigma70-ECF"/>
    <property type="match status" value="1"/>
</dbReference>
<accession>A0A3D8YBH9</accession>
<feature type="domain" description="RNA polymerase sigma factor 70 region 4 type 2" evidence="6">
    <location>
        <begin position="123"/>
        <end position="174"/>
    </location>
</feature>
<dbReference type="InterPro" id="IPR013325">
    <property type="entry name" value="RNA_pol_sigma_r2"/>
</dbReference>
<evidence type="ECO:0000259" key="6">
    <source>
        <dbReference type="Pfam" id="PF08281"/>
    </source>
</evidence>
<dbReference type="SUPFAM" id="SSF88659">
    <property type="entry name" value="Sigma3 and sigma4 domains of RNA polymerase sigma factors"/>
    <property type="match status" value="1"/>
</dbReference>
<dbReference type="EMBL" id="QNUL01000009">
    <property type="protein sequence ID" value="REA60838.1"/>
    <property type="molecule type" value="Genomic_DNA"/>
</dbReference>
<dbReference type="InterPro" id="IPR039425">
    <property type="entry name" value="RNA_pol_sigma-70-like"/>
</dbReference>
<dbReference type="PANTHER" id="PTHR43133:SF46">
    <property type="entry name" value="RNA POLYMERASE SIGMA-70 FACTOR ECF SUBFAMILY"/>
    <property type="match status" value="1"/>
</dbReference>
<dbReference type="Gene3D" id="1.10.10.10">
    <property type="entry name" value="Winged helix-like DNA-binding domain superfamily/Winged helix DNA-binding domain"/>
    <property type="match status" value="1"/>
</dbReference>
<keyword evidence="8" id="KW-1185">Reference proteome</keyword>
<dbReference type="SUPFAM" id="SSF88946">
    <property type="entry name" value="Sigma2 domain of RNA polymerase sigma factors"/>
    <property type="match status" value="1"/>
</dbReference>
<dbReference type="AlphaFoldDB" id="A0A3D8YBH9"/>
<comment type="caution">
    <text evidence="7">The sequence shown here is derived from an EMBL/GenBank/DDBJ whole genome shotgun (WGS) entry which is preliminary data.</text>
</comment>
<dbReference type="GO" id="GO:0016987">
    <property type="term" value="F:sigma factor activity"/>
    <property type="evidence" value="ECO:0007669"/>
    <property type="project" value="UniProtKB-KW"/>
</dbReference>
<dbReference type="Pfam" id="PF04542">
    <property type="entry name" value="Sigma70_r2"/>
    <property type="match status" value="1"/>
</dbReference>
<evidence type="ECO:0000256" key="2">
    <source>
        <dbReference type="ARBA" id="ARBA00023015"/>
    </source>
</evidence>
<name>A0A3D8YBH9_9BACT</name>
<evidence type="ECO:0000256" key="3">
    <source>
        <dbReference type="ARBA" id="ARBA00023082"/>
    </source>
</evidence>
<protein>
    <submittedName>
        <fullName evidence="7">RNA polymerase sigma-70 factor</fullName>
    </submittedName>
</protein>
<dbReference type="InterPro" id="IPR007627">
    <property type="entry name" value="RNA_pol_sigma70_r2"/>
</dbReference>
<dbReference type="GO" id="GO:0006352">
    <property type="term" value="P:DNA-templated transcription initiation"/>
    <property type="evidence" value="ECO:0007669"/>
    <property type="project" value="InterPro"/>
</dbReference>
<dbReference type="InterPro" id="IPR014284">
    <property type="entry name" value="RNA_pol_sigma-70_dom"/>
</dbReference>
<dbReference type="InterPro" id="IPR013249">
    <property type="entry name" value="RNA_pol_sigma70_r4_t2"/>
</dbReference>
<sequence>MNQELTSHIDTETLQSLQEGDWGSFERIYDDYWSKLYLSAYSILRDKQACEDIVQDVLVQLWLKRGTAQIDSLQAYLHSAVRYQVFKVVKSGKTTLSLPDEIVLTSERTEAEDLLAAQDLNQLLDKHIARLPEKCREVFILSRKNNMSIAEIADMLHISTKTVENHITNALGRLRISMGEFLFWIAVTLPSIWD</sequence>
<keyword evidence="3" id="KW-0731">Sigma factor</keyword>
<evidence type="ECO:0000313" key="8">
    <source>
        <dbReference type="Proteomes" id="UP000256373"/>
    </source>
</evidence>
<keyword evidence="2" id="KW-0805">Transcription regulation</keyword>
<dbReference type="NCBIfam" id="TIGR02985">
    <property type="entry name" value="Sig70_bacteroi1"/>
    <property type="match status" value="1"/>
</dbReference>
<evidence type="ECO:0000259" key="5">
    <source>
        <dbReference type="Pfam" id="PF04542"/>
    </source>
</evidence>
<dbReference type="RefSeq" id="WP_115831360.1">
    <property type="nucleotide sequence ID" value="NZ_QNUL01000009.1"/>
</dbReference>
<dbReference type="InterPro" id="IPR013324">
    <property type="entry name" value="RNA_pol_sigma_r3/r4-like"/>
</dbReference>
<evidence type="ECO:0000313" key="7">
    <source>
        <dbReference type="EMBL" id="REA60838.1"/>
    </source>
</evidence>
<evidence type="ECO:0000256" key="1">
    <source>
        <dbReference type="ARBA" id="ARBA00010641"/>
    </source>
</evidence>
<dbReference type="InterPro" id="IPR036388">
    <property type="entry name" value="WH-like_DNA-bd_sf"/>
</dbReference>
<gene>
    <name evidence="7" type="ORF">DSL64_13085</name>
</gene>
<dbReference type="OrthoDB" id="665113at2"/>
<proteinExistence type="inferred from homology"/>
<dbReference type="CDD" id="cd06171">
    <property type="entry name" value="Sigma70_r4"/>
    <property type="match status" value="1"/>
</dbReference>
<organism evidence="7 8">
    <name type="scientific">Dyadobacter luteus</name>
    <dbReference type="NCBI Taxonomy" id="2259619"/>
    <lineage>
        <taxon>Bacteria</taxon>
        <taxon>Pseudomonadati</taxon>
        <taxon>Bacteroidota</taxon>
        <taxon>Cytophagia</taxon>
        <taxon>Cytophagales</taxon>
        <taxon>Spirosomataceae</taxon>
        <taxon>Dyadobacter</taxon>
    </lineage>
</organism>
<evidence type="ECO:0000256" key="4">
    <source>
        <dbReference type="ARBA" id="ARBA00023163"/>
    </source>
</evidence>
<dbReference type="Pfam" id="PF08281">
    <property type="entry name" value="Sigma70_r4_2"/>
    <property type="match status" value="1"/>
</dbReference>